<dbReference type="HAMAP" id="MF_00147_B">
    <property type="entry name" value="TIM_B"/>
    <property type="match status" value="1"/>
</dbReference>
<comment type="caution">
    <text evidence="8">The sequence shown here is derived from an EMBL/GenBank/DDBJ whole genome shotgun (WGS) entry which is preliminary data.</text>
</comment>
<protein>
    <recommendedName>
        <fullName evidence="6 7">Triosephosphate isomerase</fullName>
        <shortName evidence="6">TIM</shortName>
        <shortName evidence="6">TPI</shortName>
        <ecNumber evidence="6 7">5.3.1.1</ecNumber>
    </recommendedName>
    <alternativeName>
        <fullName evidence="6">Triose-phosphate isomerase</fullName>
    </alternativeName>
</protein>
<dbReference type="InterPro" id="IPR020861">
    <property type="entry name" value="Triosephosphate_isomerase_AS"/>
</dbReference>
<comment type="pathway">
    <text evidence="6 7">Carbohydrate degradation; glycolysis; D-glyceraldehyde 3-phosphate from glycerone phosphate: step 1/1.</text>
</comment>
<gene>
    <name evidence="6 8" type="primary">tpiA</name>
    <name evidence="8" type="ORF">GCM10010347_01180</name>
</gene>
<dbReference type="InterPro" id="IPR000652">
    <property type="entry name" value="Triosephosphate_isomerase"/>
</dbReference>
<dbReference type="EMBL" id="BMVP01000001">
    <property type="protein sequence ID" value="GHB35727.1"/>
    <property type="molecule type" value="Genomic_DNA"/>
</dbReference>
<dbReference type="EC" id="5.3.1.1" evidence="6 7"/>
<feature type="active site" description="Proton acceptor" evidence="6">
    <location>
        <position position="173"/>
    </location>
</feature>
<comment type="pathway">
    <text evidence="6 7">Carbohydrate biosynthesis; gluconeogenesis.</text>
</comment>
<evidence type="ECO:0000256" key="1">
    <source>
        <dbReference type="ARBA" id="ARBA00007422"/>
    </source>
</evidence>
<comment type="subcellular location">
    <subcellularLocation>
        <location evidence="6 7">Cytoplasm</location>
    </subcellularLocation>
</comment>
<name>A0ABQ3EGC7_9ACTN</name>
<evidence type="ECO:0000256" key="4">
    <source>
        <dbReference type="ARBA" id="ARBA00023152"/>
    </source>
</evidence>
<dbReference type="PANTHER" id="PTHR21139">
    <property type="entry name" value="TRIOSEPHOSPHATE ISOMERASE"/>
    <property type="match status" value="1"/>
</dbReference>
<feature type="binding site" evidence="6">
    <location>
        <position position="179"/>
    </location>
    <ligand>
        <name>substrate</name>
    </ligand>
</feature>
<dbReference type="RefSeq" id="WP_190181993.1">
    <property type="nucleotide sequence ID" value="NZ_BMVP01000001.1"/>
</dbReference>
<dbReference type="CDD" id="cd00311">
    <property type="entry name" value="TIM"/>
    <property type="match status" value="1"/>
</dbReference>
<comment type="catalytic activity">
    <reaction evidence="6 7">
        <text>D-glyceraldehyde 3-phosphate = dihydroxyacetone phosphate</text>
        <dbReference type="Rhea" id="RHEA:18585"/>
        <dbReference type="ChEBI" id="CHEBI:57642"/>
        <dbReference type="ChEBI" id="CHEBI:59776"/>
        <dbReference type="EC" id="5.3.1.1"/>
    </reaction>
</comment>
<evidence type="ECO:0000256" key="2">
    <source>
        <dbReference type="ARBA" id="ARBA00022432"/>
    </source>
</evidence>
<accession>A0ABQ3EGC7</accession>
<comment type="similarity">
    <text evidence="1 6 7">Belongs to the triosephosphate isomerase family.</text>
</comment>
<keyword evidence="5 6" id="KW-0413">Isomerase</keyword>
<evidence type="ECO:0000313" key="9">
    <source>
        <dbReference type="Proteomes" id="UP000642673"/>
    </source>
</evidence>
<dbReference type="PANTHER" id="PTHR21139:SF42">
    <property type="entry name" value="TRIOSEPHOSPHATE ISOMERASE"/>
    <property type="match status" value="1"/>
</dbReference>
<feature type="binding site" evidence="6">
    <location>
        <begin position="240"/>
        <end position="241"/>
    </location>
    <ligand>
        <name>substrate</name>
    </ligand>
</feature>
<keyword evidence="3 6" id="KW-0963">Cytoplasm</keyword>
<organism evidence="8 9">
    <name type="scientific">Streptomyces cirratus</name>
    <dbReference type="NCBI Taxonomy" id="68187"/>
    <lineage>
        <taxon>Bacteria</taxon>
        <taxon>Bacillati</taxon>
        <taxon>Actinomycetota</taxon>
        <taxon>Actinomycetes</taxon>
        <taxon>Kitasatosporales</taxon>
        <taxon>Streptomycetaceae</taxon>
        <taxon>Streptomyces</taxon>
    </lineage>
</organism>
<evidence type="ECO:0000256" key="6">
    <source>
        <dbReference type="HAMAP-Rule" id="MF_00147"/>
    </source>
</evidence>
<comment type="function">
    <text evidence="6">Involved in the gluconeogenesis. Catalyzes stereospecifically the conversion of dihydroxyacetone phosphate (DHAP) to D-glyceraldehyde-3-phosphate (G3P).</text>
</comment>
<comment type="subunit">
    <text evidence="6 7">Homodimer.</text>
</comment>
<feature type="active site" description="Electrophile" evidence="6">
    <location>
        <position position="101"/>
    </location>
</feature>
<dbReference type="Gene3D" id="3.20.20.70">
    <property type="entry name" value="Aldolase class I"/>
    <property type="match status" value="1"/>
</dbReference>
<evidence type="ECO:0000313" key="8">
    <source>
        <dbReference type="EMBL" id="GHB35727.1"/>
    </source>
</evidence>
<evidence type="ECO:0000256" key="3">
    <source>
        <dbReference type="ARBA" id="ARBA00022490"/>
    </source>
</evidence>
<dbReference type="NCBIfam" id="TIGR00419">
    <property type="entry name" value="tim"/>
    <property type="match status" value="1"/>
</dbReference>
<keyword evidence="9" id="KW-1185">Reference proteome</keyword>
<dbReference type="SUPFAM" id="SSF51351">
    <property type="entry name" value="Triosephosphate isomerase (TIM)"/>
    <property type="match status" value="1"/>
</dbReference>
<dbReference type="InterPro" id="IPR013785">
    <property type="entry name" value="Aldolase_TIM"/>
</dbReference>
<evidence type="ECO:0000256" key="5">
    <source>
        <dbReference type="ARBA" id="ARBA00023235"/>
    </source>
</evidence>
<sequence length="258" mass="27627">MTTRTPLMAGNWKMNLNHLEAIAHVQKLAFALADKDYDAVEVAVLPPFVDLRSVQTLVDSDKLKIKYGAQDVSAHDSGAYTGEISGPMLAKLGCTFVAVGHSERRQYHGESDELCNAKVKAAYRHGITPILCVGEGLDVRKAGRQVEHTLAQVDGGLAGVPAEQVESIVIAYEPVWAIGTGEVATPEDAQEVCGAIRGRLAELYSQELADKVRIQYGGSVKSGNIAAIMAQPDVDGALIGGAALDVDEFVKIVRFRDQ</sequence>
<dbReference type="Proteomes" id="UP000642673">
    <property type="component" value="Unassembled WGS sequence"/>
</dbReference>
<dbReference type="Pfam" id="PF00121">
    <property type="entry name" value="TIM"/>
    <property type="match status" value="1"/>
</dbReference>
<keyword evidence="4 6" id="KW-0324">Glycolysis</keyword>
<dbReference type="GO" id="GO:0016853">
    <property type="term" value="F:isomerase activity"/>
    <property type="evidence" value="ECO:0007669"/>
    <property type="project" value="UniProtKB-KW"/>
</dbReference>
<feature type="binding site" evidence="6">
    <location>
        <position position="219"/>
    </location>
    <ligand>
        <name>substrate</name>
    </ligand>
</feature>
<dbReference type="InterPro" id="IPR022896">
    <property type="entry name" value="TrioseP_Isoase_bac/euk"/>
</dbReference>
<dbReference type="PROSITE" id="PS51440">
    <property type="entry name" value="TIM_2"/>
    <property type="match status" value="1"/>
</dbReference>
<dbReference type="InterPro" id="IPR035990">
    <property type="entry name" value="TIM_sf"/>
</dbReference>
<evidence type="ECO:0000256" key="7">
    <source>
        <dbReference type="RuleBase" id="RU363013"/>
    </source>
</evidence>
<keyword evidence="2 6" id="KW-0312">Gluconeogenesis</keyword>
<dbReference type="PROSITE" id="PS00171">
    <property type="entry name" value="TIM_1"/>
    <property type="match status" value="1"/>
</dbReference>
<feature type="binding site" evidence="6">
    <location>
        <begin position="11"/>
        <end position="13"/>
    </location>
    <ligand>
        <name>substrate</name>
    </ligand>
</feature>
<proteinExistence type="inferred from homology"/>
<reference evidence="9" key="1">
    <citation type="journal article" date="2019" name="Int. J. Syst. Evol. Microbiol.">
        <title>The Global Catalogue of Microorganisms (GCM) 10K type strain sequencing project: providing services to taxonomists for standard genome sequencing and annotation.</title>
        <authorList>
            <consortium name="The Broad Institute Genomics Platform"/>
            <consortium name="The Broad Institute Genome Sequencing Center for Infectious Disease"/>
            <person name="Wu L."/>
            <person name="Ma J."/>
        </authorList>
    </citation>
    <scope>NUCLEOTIDE SEQUENCE [LARGE SCALE GENOMIC DNA]</scope>
    <source>
        <strain evidence="9">JCM 4738</strain>
    </source>
</reference>